<comment type="caution">
    <text evidence="1">The sequence shown here is derived from an EMBL/GenBank/DDBJ whole genome shotgun (WGS) entry which is preliminary data.</text>
</comment>
<proteinExistence type="predicted"/>
<evidence type="ECO:0000313" key="1">
    <source>
        <dbReference type="EMBL" id="KAH7854403.1"/>
    </source>
</evidence>
<accession>A0ACB7YLM4</accession>
<organism evidence="1 2">
    <name type="scientific">Vaccinium darrowii</name>
    <dbReference type="NCBI Taxonomy" id="229202"/>
    <lineage>
        <taxon>Eukaryota</taxon>
        <taxon>Viridiplantae</taxon>
        <taxon>Streptophyta</taxon>
        <taxon>Embryophyta</taxon>
        <taxon>Tracheophyta</taxon>
        <taxon>Spermatophyta</taxon>
        <taxon>Magnoliopsida</taxon>
        <taxon>eudicotyledons</taxon>
        <taxon>Gunneridae</taxon>
        <taxon>Pentapetalae</taxon>
        <taxon>asterids</taxon>
        <taxon>Ericales</taxon>
        <taxon>Ericaceae</taxon>
        <taxon>Vaccinioideae</taxon>
        <taxon>Vaccinieae</taxon>
        <taxon>Vaccinium</taxon>
    </lineage>
</organism>
<keyword evidence="2" id="KW-1185">Reference proteome</keyword>
<evidence type="ECO:0000313" key="2">
    <source>
        <dbReference type="Proteomes" id="UP000828048"/>
    </source>
</evidence>
<gene>
    <name evidence="1" type="ORF">Vadar_013402</name>
</gene>
<name>A0ACB7YLM4_9ERIC</name>
<reference evidence="1 2" key="1">
    <citation type="journal article" date="2021" name="Hortic Res">
        <title>High-quality reference genome and annotation aids understanding of berry development for evergreen blueberry (Vaccinium darrowii).</title>
        <authorList>
            <person name="Yu J."/>
            <person name="Hulse-Kemp A.M."/>
            <person name="Babiker E."/>
            <person name="Staton M."/>
        </authorList>
    </citation>
    <scope>NUCLEOTIDE SEQUENCE [LARGE SCALE GENOMIC DNA]</scope>
    <source>
        <strain evidence="2">cv. NJ 8807/NJ 8810</strain>
        <tissue evidence="1">Young leaf</tissue>
    </source>
</reference>
<protein>
    <submittedName>
        <fullName evidence="1">Uncharacterized protein</fullName>
    </submittedName>
</protein>
<dbReference type="EMBL" id="CM037161">
    <property type="protein sequence ID" value="KAH7854403.1"/>
    <property type="molecule type" value="Genomic_DNA"/>
</dbReference>
<dbReference type="Proteomes" id="UP000828048">
    <property type="component" value="Chromosome 11"/>
</dbReference>
<sequence>MASFKVNKKIGNYFQHKCLDPGLLLPQTKLNCWRDGRLVENDNKLTTLSITDWFDIYFGISELLDLIVLSFLNDANVAKHLKNYLSTTTSKIRLVFHVSLLKKKLGHLVVPRSLLPTVTESSALEPIPLAVLHCSLVKYRSKPASQLLFHGTNSSQRMPLENNYEFATLSIKDRLEIDFGILEGVDLIAMSFVNDAANEKLSTPTSKSISSSKDRKFGMSPEIGRFCRGLVRDNGGVI</sequence>